<dbReference type="EMBL" id="JADOER010000012">
    <property type="protein sequence ID" value="MBT9313326.1"/>
    <property type="molecule type" value="Genomic_DNA"/>
</dbReference>
<comment type="catalytic activity">
    <reaction evidence="4 5">
        <text>[thioredoxin]-disulfide + L-methionine + H2O = L-methionine (S)-S-oxide + [thioredoxin]-dithiol</text>
        <dbReference type="Rhea" id="RHEA:19993"/>
        <dbReference type="Rhea" id="RHEA-COMP:10698"/>
        <dbReference type="Rhea" id="RHEA-COMP:10700"/>
        <dbReference type="ChEBI" id="CHEBI:15377"/>
        <dbReference type="ChEBI" id="CHEBI:29950"/>
        <dbReference type="ChEBI" id="CHEBI:50058"/>
        <dbReference type="ChEBI" id="CHEBI:57844"/>
        <dbReference type="ChEBI" id="CHEBI:58772"/>
        <dbReference type="EC" id="1.8.4.11"/>
    </reaction>
</comment>
<dbReference type="Pfam" id="PF01625">
    <property type="entry name" value="PMSR"/>
    <property type="match status" value="1"/>
</dbReference>
<evidence type="ECO:0000313" key="9">
    <source>
        <dbReference type="Proteomes" id="UP001196661"/>
    </source>
</evidence>
<feature type="chain" id="PRO_5046425867" description="Peptide methionine sulfoxide reductase MsrA" evidence="6">
    <location>
        <begin position="38"/>
        <end position="211"/>
    </location>
</feature>
<dbReference type="PANTHER" id="PTHR43774">
    <property type="entry name" value="PEPTIDE METHIONINE SULFOXIDE REDUCTASE"/>
    <property type="match status" value="1"/>
</dbReference>
<dbReference type="SUPFAM" id="SSF55068">
    <property type="entry name" value="Peptide methionine sulfoxide reductase"/>
    <property type="match status" value="1"/>
</dbReference>
<protein>
    <recommendedName>
        <fullName evidence="5">Peptide methionine sulfoxide reductase MsrA</fullName>
        <shortName evidence="5">Protein-methionine-S-oxide reductase</shortName>
        <ecNumber evidence="5">1.8.4.11</ecNumber>
    </recommendedName>
    <alternativeName>
        <fullName evidence="5">Peptide-methionine (S)-S-oxide reductase</fullName>
        <shortName evidence="5">Peptide Met(O) reductase</shortName>
    </alternativeName>
</protein>
<evidence type="ECO:0000256" key="2">
    <source>
        <dbReference type="ARBA" id="ARBA00023002"/>
    </source>
</evidence>
<feature type="signal peptide" evidence="6">
    <location>
        <begin position="1"/>
        <end position="37"/>
    </location>
</feature>
<dbReference type="PANTHER" id="PTHR43774:SF1">
    <property type="entry name" value="PEPTIDE METHIONINE SULFOXIDE REDUCTASE MSRA 2"/>
    <property type="match status" value="1"/>
</dbReference>
<dbReference type="HAMAP" id="MF_01401">
    <property type="entry name" value="MsrA"/>
    <property type="match status" value="1"/>
</dbReference>
<dbReference type="NCBIfam" id="TIGR00401">
    <property type="entry name" value="msrA"/>
    <property type="match status" value="1"/>
</dbReference>
<comment type="caution">
    <text evidence="8">The sequence shown here is derived from an EMBL/GenBank/DDBJ whole genome shotgun (WGS) entry which is preliminary data.</text>
</comment>
<keyword evidence="2 5" id="KW-0560">Oxidoreductase</keyword>
<evidence type="ECO:0000256" key="4">
    <source>
        <dbReference type="ARBA" id="ARBA00048782"/>
    </source>
</evidence>
<keyword evidence="9" id="KW-1185">Reference proteome</keyword>
<evidence type="ECO:0000256" key="3">
    <source>
        <dbReference type="ARBA" id="ARBA00047806"/>
    </source>
</evidence>
<dbReference type="EC" id="1.8.4.11" evidence="5"/>
<evidence type="ECO:0000256" key="5">
    <source>
        <dbReference type="HAMAP-Rule" id="MF_01401"/>
    </source>
</evidence>
<reference evidence="8 9" key="1">
    <citation type="journal article" date="2021" name="Mar. Drugs">
        <title>Genome Reduction and Secondary Metabolism of the Marine Sponge-Associated Cyanobacterium Leptothoe.</title>
        <authorList>
            <person name="Konstantinou D."/>
            <person name="Popin R.V."/>
            <person name="Fewer D.P."/>
            <person name="Sivonen K."/>
            <person name="Gkelis S."/>
        </authorList>
    </citation>
    <scope>NUCLEOTIDE SEQUENCE [LARGE SCALE GENOMIC DNA]</scope>
    <source>
        <strain evidence="8 9">TAU-MAC 1615</strain>
    </source>
</reference>
<sequence>MANLQPRWQLPAAVKTVFLSFIVIATLCVAWASPAAAEPAQATFAGGCFWCMEHPFDELPGVTNTTSGYMGGTVEDPSYYQVSSGNTGHAEVVQVEYDSDIVSYDTLLDTFWRNVDPLDSRGQFCDKGSQYRSAIFYGTETEQQLAETSKQTVGKLFDQPIATSVVPASQFYAAEDYHQDYYQTHPARYRIYRFGCGRDQRLAELWGQAPQ</sequence>
<comment type="similarity">
    <text evidence="1 5">Belongs to the MsrA Met sulfoxide reductase family.</text>
</comment>
<organism evidence="8 9">
    <name type="scientific">Leptothoe kymatousa TAU-MAC 1615</name>
    <dbReference type="NCBI Taxonomy" id="2364775"/>
    <lineage>
        <taxon>Bacteria</taxon>
        <taxon>Bacillati</taxon>
        <taxon>Cyanobacteriota</taxon>
        <taxon>Cyanophyceae</taxon>
        <taxon>Nodosilineales</taxon>
        <taxon>Cymatolegaceae</taxon>
        <taxon>Leptothoe</taxon>
        <taxon>Leptothoe kymatousa</taxon>
    </lineage>
</organism>
<evidence type="ECO:0000259" key="7">
    <source>
        <dbReference type="Pfam" id="PF01625"/>
    </source>
</evidence>
<name>A0ABS5Y6C7_9CYAN</name>
<comment type="function">
    <text evidence="5">Has an important function as a repair enzyme for proteins that have been inactivated by oxidation. Catalyzes the reversible oxidation-reduction of methionine sulfoxide in proteins to methionine.</text>
</comment>
<comment type="catalytic activity">
    <reaction evidence="3 5">
        <text>L-methionyl-[protein] + [thioredoxin]-disulfide + H2O = L-methionyl-(S)-S-oxide-[protein] + [thioredoxin]-dithiol</text>
        <dbReference type="Rhea" id="RHEA:14217"/>
        <dbReference type="Rhea" id="RHEA-COMP:10698"/>
        <dbReference type="Rhea" id="RHEA-COMP:10700"/>
        <dbReference type="Rhea" id="RHEA-COMP:12313"/>
        <dbReference type="Rhea" id="RHEA-COMP:12315"/>
        <dbReference type="ChEBI" id="CHEBI:15377"/>
        <dbReference type="ChEBI" id="CHEBI:16044"/>
        <dbReference type="ChEBI" id="CHEBI:29950"/>
        <dbReference type="ChEBI" id="CHEBI:44120"/>
        <dbReference type="ChEBI" id="CHEBI:50058"/>
        <dbReference type="EC" id="1.8.4.11"/>
    </reaction>
</comment>
<dbReference type="GO" id="GO:0008113">
    <property type="term" value="F:peptide-methionine (S)-S-oxide reductase activity"/>
    <property type="evidence" value="ECO:0007669"/>
    <property type="project" value="UniProtKB-EC"/>
</dbReference>
<keyword evidence="6" id="KW-0732">Signal</keyword>
<evidence type="ECO:0000313" key="8">
    <source>
        <dbReference type="EMBL" id="MBT9313326.1"/>
    </source>
</evidence>
<evidence type="ECO:0000256" key="6">
    <source>
        <dbReference type="SAM" id="SignalP"/>
    </source>
</evidence>
<feature type="domain" description="Peptide methionine sulphoxide reductase MsrA" evidence="7">
    <location>
        <begin position="41"/>
        <end position="190"/>
    </location>
</feature>
<evidence type="ECO:0000256" key="1">
    <source>
        <dbReference type="ARBA" id="ARBA00005591"/>
    </source>
</evidence>
<dbReference type="Gene3D" id="3.30.1060.10">
    <property type="entry name" value="Peptide methionine sulphoxide reductase MsrA"/>
    <property type="match status" value="1"/>
</dbReference>
<proteinExistence type="inferred from homology"/>
<feature type="active site" evidence="5">
    <location>
        <position position="48"/>
    </location>
</feature>
<accession>A0ABS5Y6C7</accession>
<dbReference type="Proteomes" id="UP001196661">
    <property type="component" value="Unassembled WGS sequence"/>
</dbReference>
<gene>
    <name evidence="5 8" type="primary">msrA</name>
    <name evidence="8" type="ORF">IXB28_14005</name>
</gene>
<dbReference type="InterPro" id="IPR002569">
    <property type="entry name" value="Met_Sox_Rdtase_MsrA_dom"/>
</dbReference>
<dbReference type="InterPro" id="IPR036509">
    <property type="entry name" value="Met_Sox_Rdtase_MsrA_sf"/>
</dbReference>